<evidence type="ECO:0000256" key="6">
    <source>
        <dbReference type="ARBA" id="ARBA00022701"/>
    </source>
</evidence>
<evidence type="ECO:0000256" key="4">
    <source>
        <dbReference type="ARBA" id="ARBA00011747"/>
    </source>
</evidence>
<organism evidence="17 18">
    <name type="scientific">Cimex lectularius</name>
    <name type="common">Bed bug</name>
    <name type="synonym">Acanthia lectularia</name>
    <dbReference type="NCBI Taxonomy" id="79782"/>
    <lineage>
        <taxon>Eukaryota</taxon>
        <taxon>Metazoa</taxon>
        <taxon>Ecdysozoa</taxon>
        <taxon>Arthropoda</taxon>
        <taxon>Hexapoda</taxon>
        <taxon>Insecta</taxon>
        <taxon>Pterygota</taxon>
        <taxon>Neoptera</taxon>
        <taxon>Paraneoptera</taxon>
        <taxon>Hemiptera</taxon>
        <taxon>Heteroptera</taxon>
        <taxon>Panheteroptera</taxon>
        <taxon>Cimicomorpha</taxon>
        <taxon>Cimicidae</taxon>
        <taxon>Cimex</taxon>
    </lineage>
</organism>
<keyword evidence="5" id="KW-0963">Cytoplasm</keyword>
<dbReference type="Gene3D" id="1.10.287.600">
    <property type="entry name" value="Helix hairpin bin"/>
    <property type="match status" value="1"/>
</dbReference>
<dbReference type="KEGG" id="clec:106669385"/>
<evidence type="ECO:0000256" key="9">
    <source>
        <dbReference type="ARBA" id="ARBA00022842"/>
    </source>
</evidence>
<evidence type="ECO:0000313" key="18">
    <source>
        <dbReference type="Proteomes" id="UP000494040"/>
    </source>
</evidence>
<evidence type="ECO:0000256" key="3">
    <source>
        <dbReference type="ARBA" id="ARBA00009636"/>
    </source>
</evidence>
<dbReference type="GO" id="GO:0005525">
    <property type="term" value="F:GTP binding"/>
    <property type="evidence" value="ECO:0007669"/>
    <property type="project" value="UniProtKB-UniRule"/>
</dbReference>
<dbReference type="Pfam" id="PF00091">
    <property type="entry name" value="Tubulin"/>
    <property type="match status" value="1"/>
</dbReference>
<dbReference type="CDD" id="cd02187">
    <property type="entry name" value="beta_tubulin"/>
    <property type="match status" value="1"/>
</dbReference>
<dbReference type="PROSITE" id="PS00228">
    <property type="entry name" value="TUBULIN_B_AUTOREG"/>
    <property type="match status" value="1"/>
</dbReference>
<evidence type="ECO:0000256" key="5">
    <source>
        <dbReference type="ARBA" id="ARBA00022490"/>
    </source>
</evidence>
<comment type="similarity">
    <text evidence="3 13">Belongs to the tubulin family.</text>
</comment>
<dbReference type="OMA" id="HLISCAM"/>
<dbReference type="InterPro" id="IPR000217">
    <property type="entry name" value="Tubulin"/>
</dbReference>
<evidence type="ECO:0000313" key="17">
    <source>
        <dbReference type="EnsemblMetazoa" id="XP_014254327.1"/>
    </source>
</evidence>
<name>A0A8I6S0U7_CIMLE</name>
<evidence type="ECO:0000256" key="10">
    <source>
        <dbReference type="ARBA" id="ARBA00023134"/>
    </source>
</evidence>
<dbReference type="SUPFAM" id="SSF52490">
    <property type="entry name" value="Tubulin nucleotide-binding domain-like"/>
    <property type="match status" value="1"/>
</dbReference>
<dbReference type="GO" id="GO:0005874">
    <property type="term" value="C:microtubule"/>
    <property type="evidence" value="ECO:0007669"/>
    <property type="project" value="UniProtKB-KW"/>
</dbReference>
<dbReference type="InterPro" id="IPR002453">
    <property type="entry name" value="Beta_tubulin"/>
</dbReference>
<feature type="domain" description="Tubulin/FtsZ 2-layer sandwich" evidence="16">
    <location>
        <begin position="246"/>
        <end position="383"/>
    </location>
</feature>
<feature type="domain" description="Tubulin/FtsZ GTPase" evidence="15">
    <location>
        <begin position="47"/>
        <end position="244"/>
    </location>
</feature>
<dbReference type="GO" id="GO:0046872">
    <property type="term" value="F:metal ion binding"/>
    <property type="evidence" value="ECO:0007669"/>
    <property type="project" value="UniProtKB-KW"/>
</dbReference>
<feature type="region of interest" description="Disordered" evidence="14">
    <location>
        <begin position="427"/>
        <end position="455"/>
    </location>
</feature>
<dbReference type="GO" id="GO:0007017">
    <property type="term" value="P:microtubule-based process"/>
    <property type="evidence" value="ECO:0007669"/>
    <property type="project" value="InterPro"/>
</dbReference>
<keyword evidence="7" id="KW-0479">Metal-binding</keyword>
<sequence length="455" mass="50708">MRELVVLQLGNCGNGIGTKFWEVISDEHGVTPDGTWKGDTDLQLERINVYYEEGSRSTYVPRNVMVDLDPGTRQMITNSPYGRIFKPENMIFGKAGASNNFGKGRYTEGLEVGDQALEVTRRLCEACDCLQGIQILHGLGGGTGSGLGHLMIEALRQEYPDRILATYSVQPSPKVSETVVEPYNCVLGMQALADLVDAVYCLDNEALYHICNNVLKLSAPQLGDLNHLISCAMSGTTTCFRFPGQLNSDLRKILTNMVPFPRLHFFIPAYVPLTARGSQQYRQMTVPSLVQQMFDPNCYMCAVDPKNGKFLTCAGIFRGRMSTREVDEQMLNVQLKNAEYFSEWIPNNLKTAICDIPPRGLKMSCTFLGNMTSCCDMLGRVLESFISMYRKKAFVHWYTGEGMELQEFDDSERILTETIEHYRSYANAAPPEKGGSVSPVKGGSYSSKASYNEAF</sequence>
<dbReference type="SMART" id="SM00864">
    <property type="entry name" value="Tubulin"/>
    <property type="match status" value="1"/>
</dbReference>
<dbReference type="InterPro" id="IPR003008">
    <property type="entry name" value="Tubulin_FtsZ_GTPase"/>
</dbReference>
<dbReference type="SMART" id="SM00865">
    <property type="entry name" value="Tubulin_C"/>
    <property type="match status" value="1"/>
</dbReference>
<reference evidence="17" key="1">
    <citation type="submission" date="2022-01" db="UniProtKB">
        <authorList>
            <consortium name="EnsemblMetazoa"/>
        </authorList>
    </citation>
    <scope>IDENTIFICATION</scope>
</reference>
<dbReference type="EnsemblMetazoa" id="XM_014398841.2">
    <property type="protein sequence ID" value="XP_014254327.1"/>
    <property type="gene ID" value="LOC106669385"/>
</dbReference>
<dbReference type="FunFam" id="3.30.1330.20:FF:000009">
    <property type="entry name" value="Tubulin beta chain"/>
    <property type="match status" value="1"/>
</dbReference>
<dbReference type="AlphaFoldDB" id="A0A8I6S0U7"/>
<dbReference type="PROSITE" id="PS00227">
    <property type="entry name" value="TUBULIN"/>
    <property type="match status" value="1"/>
</dbReference>
<proteinExistence type="inferred from homology"/>
<evidence type="ECO:0000256" key="14">
    <source>
        <dbReference type="SAM" id="MobiDB-lite"/>
    </source>
</evidence>
<gene>
    <name evidence="17" type="primary">106669385</name>
</gene>
<dbReference type="InterPro" id="IPR017975">
    <property type="entry name" value="Tubulin_CS"/>
</dbReference>
<evidence type="ECO:0000259" key="15">
    <source>
        <dbReference type="SMART" id="SM00864"/>
    </source>
</evidence>
<evidence type="ECO:0000256" key="1">
    <source>
        <dbReference type="ARBA" id="ARBA00001946"/>
    </source>
</evidence>
<dbReference type="PRINTS" id="PR01163">
    <property type="entry name" value="BETATUBULIN"/>
</dbReference>
<protein>
    <recommendedName>
        <fullName evidence="13">Tubulin beta chain</fullName>
    </recommendedName>
</protein>
<keyword evidence="6 13" id="KW-0493">Microtubule</keyword>
<keyword evidence="11" id="KW-0206">Cytoskeleton</keyword>
<evidence type="ECO:0000256" key="11">
    <source>
        <dbReference type="ARBA" id="ARBA00023212"/>
    </source>
</evidence>
<dbReference type="InterPro" id="IPR013838">
    <property type="entry name" value="Beta-tubulin_BS"/>
</dbReference>
<dbReference type="Gene3D" id="3.40.50.1440">
    <property type="entry name" value="Tubulin/FtsZ, GTPase domain"/>
    <property type="match status" value="1"/>
</dbReference>
<dbReference type="SUPFAM" id="SSF55307">
    <property type="entry name" value="Tubulin C-terminal domain-like"/>
    <property type="match status" value="1"/>
</dbReference>
<dbReference type="InterPro" id="IPR036525">
    <property type="entry name" value="Tubulin/FtsZ_GTPase_sf"/>
</dbReference>
<dbReference type="PANTHER" id="PTHR11588">
    <property type="entry name" value="TUBULIN"/>
    <property type="match status" value="1"/>
</dbReference>
<evidence type="ECO:0000259" key="16">
    <source>
        <dbReference type="SMART" id="SM00865"/>
    </source>
</evidence>
<dbReference type="InterPro" id="IPR037103">
    <property type="entry name" value="Tubulin/FtsZ-like_C"/>
</dbReference>
<evidence type="ECO:0000256" key="2">
    <source>
        <dbReference type="ARBA" id="ARBA00004245"/>
    </source>
</evidence>
<dbReference type="GO" id="GO:0005200">
    <property type="term" value="F:structural constituent of cytoskeleton"/>
    <property type="evidence" value="ECO:0007669"/>
    <property type="project" value="InterPro"/>
</dbReference>
<dbReference type="Pfam" id="PF03953">
    <property type="entry name" value="Tubulin_C"/>
    <property type="match status" value="1"/>
</dbReference>
<comment type="cofactor">
    <cofactor evidence="1">
        <name>Mg(2+)</name>
        <dbReference type="ChEBI" id="CHEBI:18420"/>
    </cofactor>
</comment>
<dbReference type="GO" id="GO:0003924">
    <property type="term" value="F:GTPase activity"/>
    <property type="evidence" value="ECO:0007669"/>
    <property type="project" value="InterPro"/>
</dbReference>
<keyword evidence="18" id="KW-1185">Reference proteome</keyword>
<comment type="function">
    <text evidence="12 13">Tubulin is the major constituent of microtubules, a cylinder consisting of laterally associated linear protofilaments composed of alpha- and beta-tubulin heterodimers. Microtubules grow by the addition of GTP-tubulin dimers to the microtubule end, where a stabilizing cap forms. Below the cap, tubulin dimers are in GDP-bound state, owing to GTPase activity of alpha-tubulin.</text>
</comment>
<dbReference type="Gene3D" id="3.30.1330.20">
    <property type="entry name" value="Tubulin/FtsZ, C-terminal domain"/>
    <property type="match status" value="1"/>
</dbReference>
<comment type="subunit">
    <text evidence="4 13">Dimer of alpha and beta chains. A typical microtubule is a hollow water-filled tube with an outer diameter of 25 nm and an inner diameter of 15 nM. Alpha-beta heterodimers associate head-to-tail to form protofilaments running lengthwise along the microtubule wall with the beta-tubulin subunit facing the microtubule plus end conferring a structural polarity. Microtubules usually have 13 protofilaments but different protofilament numbers can be found in some organisms and specialized cells.</text>
</comment>
<evidence type="ECO:0000256" key="13">
    <source>
        <dbReference type="RuleBase" id="RU000352"/>
    </source>
</evidence>
<feature type="compositionally biased region" description="Low complexity" evidence="14">
    <location>
        <begin position="433"/>
        <end position="448"/>
    </location>
</feature>
<dbReference type="OrthoDB" id="1662883at2759"/>
<dbReference type="InterPro" id="IPR018316">
    <property type="entry name" value="Tubulin/FtsZ_2-layer-sand-dom"/>
</dbReference>
<evidence type="ECO:0000256" key="8">
    <source>
        <dbReference type="ARBA" id="ARBA00022741"/>
    </source>
</evidence>
<evidence type="ECO:0000256" key="12">
    <source>
        <dbReference type="ARBA" id="ARBA00034296"/>
    </source>
</evidence>
<keyword evidence="8 13" id="KW-0547">Nucleotide-binding</keyword>
<dbReference type="PRINTS" id="PR01161">
    <property type="entry name" value="TUBULIN"/>
</dbReference>
<dbReference type="InterPro" id="IPR023123">
    <property type="entry name" value="Tubulin_C"/>
</dbReference>
<dbReference type="InterPro" id="IPR008280">
    <property type="entry name" value="Tub_FtsZ_C"/>
</dbReference>
<dbReference type="Proteomes" id="UP000494040">
    <property type="component" value="Unassembled WGS sequence"/>
</dbReference>
<accession>A0A8I6S0U7</accession>
<comment type="subcellular location">
    <subcellularLocation>
        <location evidence="2">Cytoplasm</location>
        <location evidence="2">Cytoskeleton</location>
    </subcellularLocation>
</comment>
<keyword evidence="9" id="KW-0460">Magnesium</keyword>
<keyword evidence="10 13" id="KW-0342">GTP-binding</keyword>
<evidence type="ECO:0000256" key="7">
    <source>
        <dbReference type="ARBA" id="ARBA00022723"/>
    </source>
</evidence>